<dbReference type="OrthoDB" id="9792439at2"/>
<reference evidence="13 14" key="1">
    <citation type="submission" date="2019-09" db="EMBL/GenBank/DDBJ databases">
        <title>Ecophysiology of the spiral-shaped methanotroph Methylospira mobilis as revealed by the complete genome sequence.</title>
        <authorList>
            <person name="Oshkin I.Y."/>
            <person name="Dedysh S.N."/>
            <person name="Miroshnikov K."/>
            <person name="Danilova O.V."/>
            <person name="Hakobyan A."/>
            <person name="Liesack W."/>
        </authorList>
    </citation>
    <scope>NUCLEOTIDE SEQUENCE [LARGE SCALE GENOMIC DNA]</scope>
    <source>
        <strain evidence="13 14">Shm1</strain>
    </source>
</reference>
<evidence type="ECO:0000313" key="14">
    <source>
        <dbReference type="Proteomes" id="UP000325755"/>
    </source>
</evidence>
<dbReference type="InterPro" id="IPR006260">
    <property type="entry name" value="TonB/TolA_C"/>
</dbReference>
<dbReference type="Proteomes" id="UP000325755">
    <property type="component" value="Chromosome"/>
</dbReference>
<comment type="subcellular location">
    <subcellularLocation>
        <location evidence="1 10">Cell inner membrane</location>
        <topology evidence="1 10">Single-pass membrane protein</topology>
        <orientation evidence="1 10">Periplasmic side</orientation>
    </subcellularLocation>
</comment>
<keyword evidence="6 10" id="KW-0812">Transmembrane</keyword>
<evidence type="ECO:0000256" key="6">
    <source>
        <dbReference type="ARBA" id="ARBA00022692"/>
    </source>
</evidence>
<dbReference type="NCBIfam" id="TIGR01352">
    <property type="entry name" value="tonB_Cterm"/>
    <property type="match status" value="1"/>
</dbReference>
<keyword evidence="7 10" id="KW-0653">Protein transport</keyword>
<evidence type="ECO:0000256" key="8">
    <source>
        <dbReference type="ARBA" id="ARBA00022989"/>
    </source>
</evidence>
<name>A0A5Q0BL99_9GAMM</name>
<dbReference type="Gene3D" id="3.30.1150.10">
    <property type="match status" value="1"/>
</dbReference>
<dbReference type="PANTHER" id="PTHR33446">
    <property type="entry name" value="PROTEIN TONB-RELATED"/>
    <property type="match status" value="1"/>
</dbReference>
<keyword evidence="9 10" id="KW-0472">Membrane</keyword>
<comment type="similarity">
    <text evidence="2 10">Belongs to the TonB family.</text>
</comment>
<feature type="domain" description="TonB C-terminal" evidence="12">
    <location>
        <begin position="161"/>
        <end position="253"/>
    </location>
</feature>
<evidence type="ECO:0000256" key="7">
    <source>
        <dbReference type="ARBA" id="ARBA00022927"/>
    </source>
</evidence>
<sequence length="253" mass="27514">MKMYFFPTSQQYKGAEVPLTGSDIPQTWQRSFAIAAASLLALALHGLLWIWYTHRPPPLPPLTEAAPLAMIDIALSAPAAPAMAQPITPPQPVPPRDVKKPVPNPVKKPKPKPVHKESEVKQLEQKKEEPETVQEASPAPAAPPAPVHAHAAAPHNSPLTPASANAAYLNNPKPVYPSLARSQHWEGLVLLRVYVSADGECGELSVQQSSGHELLDESALSAVKKWRFVPAKRGDIPQASWVTVPIKFQLDFH</sequence>
<evidence type="ECO:0000256" key="1">
    <source>
        <dbReference type="ARBA" id="ARBA00004383"/>
    </source>
</evidence>
<keyword evidence="8 10" id="KW-1133">Transmembrane helix</keyword>
<dbReference type="SUPFAM" id="SSF74653">
    <property type="entry name" value="TolA/TonB C-terminal domain"/>
    <property type="match status" value="1"/>
</dbReference>
<feature type="compositionally biased region" description="Basic and acidic residues" evidence="11">
    <location>
        <begin position="114"/>
        <end position="130"/>
    </location>
</feature>
<keyword evidence="3 10" id="KW-0813">Transport</keyword>
<dbReference type="PANTHER" id="PTHR33446:SF2">
    <property type="entry name" value="PROTEIN TONB"/>
    <property type="match status" value="1"/>
</dbReference>
<dbReference type="InParanoid" id="A0A5Q0BL99"/>
<dbReference type="InterPro" id="IPR051045">
    <property type="entry name" value="TonB-dependent_transducer"/>
</dbReference>
<dbReference type="EMBL" id="CP044205">
    <property type="protein sequence ID" value="QFY44560.1"/>
    <property type="molecule type" value="Genomic_DNA"/>
</dbReference>
<dbReference type="GO" id="GO:0055085">
    <property type="term" value="P:transmembrane transport"/>
    <property type="evidence" value="ECO:0007669"/>
    <property type="project" value="InterPro"/>
</dbReference>
<evidence type="ECO:0000256" key="9">
    <source>
        <dbReference type="ARBA" id="ARBA00023136"/>
    </source>
</evidence>
<gene>
    <name evidence="13" type="ORF">F6R98_19610</name>
</gene>
<dbReference type="AlphaFoldDB" id="A0A5Q0BL99"/>
<dbReference type="KEGG" id="mmob:F6R98_19610"/>
<feature type="transmembrane region" description="Helical" evidence="10">
    <location>
        <begin position="32"/>
        <end position="52"/>
    </location>
</feature>
<keyword evidence="10" id="KW-0735">Signal-anchor</keyword>
<proteinExistence type="inferred from homology"/>
<dbReference type="InterPro" id="IPR037682">
    <property type="entry name" value="TonB_C"/>
</dbReference>
<keyword evidence="5 10" id="KW-0997">Cell inner membrane</keyword>
<organism evidence="13 14">
    <name type="scientific">Candidatus Methylospira mobilis</name>
    <dbReference type="NCBI Taxonomy" id="1808979"/>
    <lineage>
        <taxon>Bacteria</taxon>
        <taxon>Pseudomonadati</taxon>
        <taxon>Pseudomonadota</taxon>
        <taxon>Gammaproteobacteria</taxon>
        <taxon>Methylococcales</taxon>
        <taxon>Methylococcaceae</taxon>
        <taxon>Candidatus Methylospira</taxon>
    </lineage>
</organism>
<evidence type="ECO:0000256" key="4">
    <source>
        <dbReference type="ARBA" id="ARBA00022475"/>
    </source>
</evidence>
<dbReference type="GO" id="GO:0015031">
    <property type="term" value="P:protein transport"/>
    <property type="evidence" value="ECO:0007669"/>
    <property type="project" value="UniProtKB-UniRule"/>
</dbReference>
<protein>
    <recommendedName>
        <fullName evidence="10">Protein TonB</fullName>
    </recommendedName>
</protein>
<dbReference type="GO" id="GO:0015891">
    <property type="term" value="P:siderophore transport"/>
    <property type="evidence" value="ECO:0007669"/>
    <property type="project" value="InterPro"/>
</dbReference>
<evidence type="ECO:0000313" key="13">
    <source>
        <dbReference type="EMBL" id="QFY44560.1"/>
    </source>
</evidence>
<feature type="region of interest" description="Disordered" evidence="11">
    <location>
        <begin position="82"/>
        <end position="165"/>
    </location>
</feature>
<comment type="function">
    <text evidence="10">Interacts with outer membrane receptor proteins that carry out high-affinity binding and energy dependent uptake into the periplasmic space of specific substrates. It could act to transduce energy from the cytoplasmic membrane to specific energy-requiring processes in the outer membrane, resulting in the release into the periplasm of ligands bound by these outer membrane proteins.</text>
</comment>
<dbReference type="GO" id="GO:0031992">
    <property type="term" value="F:energy transducer activity"/>
    <property type="evidence" value="ECO:0007669"/>
    <property type="project" value="InterPro"/>
</dbReference>
<evidence type="ECO:0000259" key="12">
    <source>
        <dbReference type="PROSITE" id="PS52015"/>
    </source>
</evidence>
<keyword evidence="4 10" id="KW-1003">Cell membrane</keyword>
<evidence type="ECO:0000256" key="5">
    <source>
        <dbReference type="ARBA" id="ARBA00022519"/>
    </source>
</evidence>
<dbReference type="PROSITE" id="PS52015">
    <property type="entry name" value="TONB_CTD"/>
    <property type="match status" value="1"/>
</dbReference>
<evidence type="ECO:0000256" key="11">
    <source>
        <dbReference type="SAM" id="MobiDB-lite"/>
    </source>
</evidence>
<dbReference type="Pfam" id="PF03544">
    <property type="entry name" value="TonB_C"/>
    <property type="match status" value="1"/>
</dbReference>
<dbReference type="PRINTS" id="PR01374">
    <property type="entry name" value="TONBPROTEIN"/>
</dbReference>
<accession>A0A5Q0BL99</accession>
<keyword evidence="14" id="KW-1185">Reference proteome</keyword>
<dbReference type="GO" id="GO:0098797">
    <property type="term" value="C:plasma membrane protein complex"/>
    <property type="evidence" value="ECO:0007669"/>
    <property type="project" value="TreeGrafter"/>
</dbReference>
<dbReference type="InterPro" id="IPR003538">
    <property type="entry name" value="TonB"/>
</dbReference>
<evidence type="ECO:0000256" key="2">
    <source>
        <dbReference type="ARBA" id="ARBA00006555"/>
    </source>
</evidence>
<evidence type="ECO:0000256" key="10">
    <source>
        <dbReference type="RuleBase" id="RU362123"/>
    </source>
</evidence>
<dbReference type="GO" id="GO:0030288">
    <property type="term" value="C:outer membrane-bounded periplasmic space"/>
    <property type="evidence" value="ECO:0007669"/>
    <property type="project" value="InterPro"/>
</dbReference>
<evidence type="ECO:0000256" key="3">
    <source>
        <dbReference type="ARBA" id="ARBA00022448"/>
    </source>
</evidence>